<dbReference type="HOGENOM" id="CLU_085649_0_0_9"/>
<gene>
    <name evidence="4" type="ordered locus">Halha_1166</name>
</gene>
<evidence type="ECO:0000256" key="1">
    <source>
        <dbReference type="ARBA" id="ARBA00023224"/>
    </source>
</evidence>
<dbReference type="GO" id="GO:0007165">
    <property type="term" value="P:signal transduction"/>
    <property type="evidence" value="ECO:0007669"/>
    <property type="project" value="UniProtKB-KW"/>
</dbReference>
<dbReference type="PANTHER" id="PTHR32089">
    <property type="entry name" value="METHYL-ACCEPTING CHEMOTAXIS PROTEIN MCPB"/>
    <property type="match status" value="1"/>
</dbReference>
<dbReference type="STRING" id="748449.Halha_1166"/>
<dbReference type="Proteomes" id="UP000010880">
    <property type="component" value="Chromosome"/>
</dbReference>
<evidence type="ECO:0000259" key="3">
    <source>
        <dbReference type="PROSITE" id="PS50111"/>
    </source>
</evidence>
<dbReference type="PROSITE" id="PS50111">
    <property type="entry name" value="CHEMOTAXIS_TRANSDUC_2"/>
    <property type="match status" value="1"/>
</dbReference>
<dbReference type="GO" id="GO:0016020">
    <property type="term" value="C:membrane"/>
    <property type="evidence" value="ECO:0007669"/>
    <property type="project" value="InterPro"/>
</dbReference>
<dbReference type="SUPFAM" id="SSF51735">
    <property type="entry name" value="NAD(P)-binding Rossmann-fold domains"/>
    <property type="match status" value="1"/>
</dbReference>
<protein>
    <submittedName>
        <fullName evidence="4">Methyl-accepting chemotaxis protein</fullName>
    </submittedName>
</protein>
<dbReference type="KEGG" id="hhl:Halha_1166"/>
<name>L0K989_HALHC</name>
<sequence length="224" mass="24896">MVDNLVEKKSKISIIGAGEVGTNLLKIFLKMDSIQVEYIADINSDAPGMILAQKEGIKTTREITEAVQVSNLDLILEVTNSKQVLETIKEEKAARTELISGECSYLIYNIIEEYKDFEDDLLHTVTDHLNEIYTAIESDSKSVNNLLAEIEDVTKHLNILAINASIEAARAGKEGQGFSVVANEVKDLSSESSHIVQKIEEINKNISTLNERITEVIDELSFKK</sequence>
<evidence type="ECO:0000313" key="5">
    <source>
        <dbReference type="Proteomes" id="UP000010880"/>
    </source>
</evidence>
<evidence type="ECO:0000313" key="4">
    <source>
        <dbReference type="EMBL" id="AGB41115.1"/>
    </source>
</evidence>
<dbReference type="eggNOG" id="COG0840">
    <property type="taxonomic scope" value="Bacteria"/>
</dbReference>
<dbReference type="Gene3D" id="3.40.50.720">
    <property type="entry name" value="NAD(P)-binding Rossmann-like Domain"/>
    <property type="match status" value="1"/>
</dbReference>
<dbReference type="SUPFAM" id="SSF58104">
    <property type="entry name" value="Methyl-accepting chemotaxis protein (MCP) signaling domain"/>
    <property type="match status" value="1"/>
</dbReference>
<dbReference type="Pfam" id="PF00015">
    <property type="entry name" value="MCPsignal"/>
    <property type="match status" value="1"/>
</dbReference>
<organism evidence="4 5">
    <name type="scientific">Halobacteroides halobius (strain ATCC 35273 / DSM 5150 / MD-1)</name>
    <dbReference type="NCBI Taxonomy" id="748449"/>
    <lineage>
        <taxon>Bacteria</taxon>
        <taxon>Bacillati</taxon>
        <taxon>Bacillota</taxon>
        <taxon>Clostridia</taxon>
        <taxon>Halanaerobiales</taxon>
        <taxon>Halobacteroidaceae</taxon>
        <taxon>Halobacteroides</taxon>
    </lineage>
</organism>
<dbReference type="InterPro" id="IPR036291">
    <property type="entry name" value="NAD(P)-bd_dom_sf"/>
</dbReference>
<dbReference type="Gene3D" id="6.10.250.3200">
    <property type="match status" value="1"/>
</dbReference>
<evidence type="ECO:0000256" key="2">
    <source>
        <dbReference type="PROSITE-ProRule" id="PRU00284"/>
    </source>
</evidence>
<keyword evidence="1 2" id="KW-0807">Transducer</keyword>
<accession>L0K989</accession>
<dbReference type="AlphaFoldDB" id="L0K989"/>
<proteinExistence type="predicted"/>
<dbReference type="RefSeq" id="WP_015326839.1">
    <property type="nucleotide sequence ID" value="NC_019978.1"/>
</dbReference>
<keyword evidence="5" id="KW-1185">Reference proteome</keyword>
<dbReference type="InterPro" id="IPR004089">
    <property type="entry name" value="MCPsignal_dom"/>
</dbReference>
<dbReference type="EMBL" id="CP003359">
    <property type="protein sequence ID" value="AGB41115.1"/>
    <property type="molecule type" value="Genomic_DNA"/>
</dbReference>
<dbReference type="PANTHER" id="PTHR32089:SF112">
    <property type="entry name" value="LYSOZYME-LIKE PROTEIN-RELATED"/>
    <property type="match status" value="1"/>
</dbReference>
<feature type="domain" description="Methyl-accepting transducer" evidence="3">
    <location>
        <begin position="136"/>
        <end position="224"/>
    </location>
</feature>
<reference evidence="5" key="1">
    <citation type="submission" date="2012-02" db="EMBL/GenBank/DDBJ databases">
        <title>The complete genome of Halobacteroides halobius DSM 5150.</title>
        <authorList>
            <person name="Lucas S."/>
            <person name="Copeland A."/>
            <person name="Lapidus A."/>
            <person name="Glavina del Rio T."/>
            <person name="Dalin E."/>
            <person name="Tice H."/>
            <person name="Bruce D."/>
            <person name="Goodwin L."/>
            <person name="Pitluck S."/>
            <person name="Peters L."/>
            <person name="Mikhailova N."/>
            <person name="Gu W."/>
            <person name="Kyrpides N."/>
            <person name="Mavromatis K."/>
            <person name="Ivanova N."/>
            <person name="Brettin T."/>
            <person name="Detter J.C."/>
            <person name="Han C."/>
            <person name="Larimer F."/>
            <person name="Land M."/>
            <person name="Hauser L."/>
            <person name="Markowitz V."/>
            <person name="Cheng J.-F."/>
            <person name="Hugenholtz P."/>
            <person name="Woyke T."/>
            <person name="Wu D."/>
            <person name="Tindall B."/>
            <person name="Pomrenke H."/>
            <person name="Brambilla E."/>
            <person name="Klenk H.-P."/>
            <person name="Eisen J.A."/>
        </authorList>
    </citation>
    <scope>NUCLEOTIDE SEQUENCE [LARGE SCALE GENOMIC DNA]</scope>
    <source>
        <strain evidence="5">ATCC 35273 / DSM 5150 / MD-1</strain>
    </source>
</reference>